<dbReference type="GO" id="GO:0016747">
    <property type="term" value="F:acyltransferase activity, transferring groups other than amino-acyl groups"/>
    <property type="evidence" value="ECO:0007669"/>
    <property type="project" value="InterPro"/>
</dbReference>
<name>A0A1C7EHW9_9BACL</name>
<proteinExistence type="predicted"/>
<keyword evidence="3" id="KW-1185">Reference proteome</keyword>
<evidence type="ECO:0000313" key="3">
    <source>
        <dbReference type="Proteomes" id="UP000092495"/>
    </source>
</evidence>
<gene>
    <name evidence="2" type="ORF">BCM40_07605</name>
</gene>
<dbReference type="CDD" id="cd04301">
    <property type="entry name" value="NAT_SF"/>
    <property type="match status" value="1"/>
</dbReference>
<dbReference type="PROSITE" id="PS51186">
    <property type="entry name" value="GNAT"/>
    <property type="match status" value="1"/>
</dbReference>
<dbReference type="Gene3D" id="3.40.630.30">
    <property type="match status" value="1"/>
</dbReference>
<feature type="domain" description="N-acetyltransferase" evidence="1">
    <location>
        <begin position="1"/>
        <end position="162"/>
    </location>
</feature>
<protein>
    <submittedName>
        <fullName evidence="2">GNAT family N-acetyltransferase</fullName>
    </submittedName>
</protein>
<dbReference type="SUPFAM" id="SSF55729">
    <property type="entry name" value="Acyl-CoA N-acyltransferases (Nat)"/>
    <property type="match status" value="1"/>
</dbReference>
<dbReference type="Proteomes" id="UP000092495">
    <property type="component" value="Chromosome"/>
</dbReference>
<dbReference type="InterPro" id="IPR016181">
    <property type="entry name" value="Acyl_CoA_acyltransferase"/>
</dbReference>
<evidence type="ECO:0000259" key="1">
    <source>
        <dbReference type="PROSITE" id="PS51186"/>
    </source>
</evidence>
<dbReference type="RefSeq" id="WP_065526280.1">
    <property type="nucleotide sequence ID" value="NZ_CP016543.2"/>
</dbReference>
<dbReference type="EMBL" id="CP016543">
    <property type="protein sequence ID" value="ANU23241.1"/>
    <property type="molecule type" value="Genomic_DNA"/>
</dbReference>
<reference evidence="2" key="1">
    <citation type="submission" date="2016-10" db="EMBL/GenBank/DDBJ databases">
        <authorList>
            <person name="See-Too W.S."/>
        </authorList>
    </citation>
    <scope>NUCLEOTIDE SEQUENCE</scope>
    <source>
        <strain evidence="2">DSM 22276</strain>
    </source>
</reference>
<dbReference type="Pfam" id="PF00583">
    <property type="entry name" value="Acetyltransf_1"/>
    <property type="match status" value="1"/>
</dbReference>
<dbReference type="STRING" id="414778.BCM40_07605"/>
<dbReference type="AlphaFoldDB" id="A0A1C7EHW9"/>
<accession>A0A1C7EHW9</accession>
<dbReference type="PANTHER" id="PTHR43415:SF3">
    <property type="entry name" value="GNAT-FAMILY ACETYLTRANSFERASE"/>
    <property type="match status" value="1"/>
</dbReference>
<dbReference type="InterPro" id="IPR000182">
    <property type="entry name" value="GNAT_dom"/>
</dbReference>
<organism evidence="2 3">
    <name type="scientific">Planococcus donghaensis</name>
    <dbReference type="NCBI Taxonomy" id="414778"/>
    <lineage>
        <taxon>Bacteria</taxon>
        <taxon>Bacillati</taxon>
        <taxon>Bacillota</taxon>
        <taxon>Bacilli</taxon>
        <taxon>Bacillales</taxon>
        <taxon>Caryophanaceae</taxon>
        <taxon>Planococcus</taxon>
    </lineage>
</organism>
<dbReference type="PANTHER" id="PTHR43415">
    <property type="entry name" value="SPERMIDINE N(1)-ACETYLTRANSFERASE"/>
    <property type="match status" value="1"/>
</dbReference>
<dbReference type="KEGG" id="pdg:BCM40_07605"/>
<evidence type="ECO:0000313" key="2">
    <source>
        <dbReference type="EMBL" id="ANU23241.1"/>
    </source>
</evidence>
<dbReference type="OrthoDB" id="9773249at2"/>
<sequence length="162" mass="18491">MLIRKAVPNDAEKLVFLMKHVEESNVMLFEPGERNTTSQQLNRRLTTMNDSSIVFTAEEHNELVGYVFAIGEEIKRKQHSVYIVIGVHQANRGKGTGTQLLRAVEKWAIEKALRRIELTVVAHNTLAIALYEKLGFSLEGVKRDSLYIEGKYVDELYMSKLL</sequence>